<organism evidence="2 3">
    <name type="scientific">Tessaracoccus defluvii</name>
    <dbReference type="NCBI Taxonomy" id="1285901"/>
    <lineage>
        <taxon>Bacteria</taxon>
        <taxon>Bacillati</taxon>
        <taxon>Actinomycetota</taxon>
        <taxon>Actinomycetes</taxon>
        <taxon>Propionibacteriales</taxon>
        <taxon>Propionibacteriaceae</taxon>
        <taxon>Tessaracoccus</taxon>
    </lineage>
</organism>
<gene>
    <name evidence="2" type="ORF">H9L22_01725</name>
</gene>
<proteinExistence type="predicted"/>
<sequence>MDTPAPLPPLDLRPVQFRTPLRSLEGAVAIETDDGTVTVLEVGPTKVRLTMQNSTDPVYILGGDLDQELGDFALLRLPKHPVRAFALPAGSMQHNHLPTIVLSTVLFAVVAVTAIPFLLLTPLPAQAQAFLATALIALAIVGPILRSRVRPAVRQAFRTAAGNYPLDRLLDSRPRAREAARSVDEIKERYGELLSDICYRIENPALFDPVVPATNALTTALIRWESRRPDLEAAEIGTLAAEVRVAFETAQANAEAVGMTHIPSASRPPAERALKAARLARSTRSPAEREAALRQVSGILADLALYYLPNPTEATLMVEGRRILALPGRIETTGEES</sequence>
<reference evidence="2 3" key="1">
    <citation type="submission" date="2020-08" db="EMBL/GenBank/DDBJ databases">
        <title>Genome sequence of Tessaracoccus defluvii JCM 17540T.</title>
        <authorList>
            <person name="Hyun D.-W."/>
            <person name="Bae J.-W."/>
        </authorList>
    </citation>
    <scope>NUCLEOTIDE SEQUENCE [LARGE SCALE GENOMIC DNA]</scope>
    <source>
        <strain evidence="2 3">JCM 17540</strain>
    </source>
</reference>
<evidence type="ECO:0000256" key="1">
    <source>
        <dbReference type="SAM" id="Phobius"/>
    </source>
</evidence>
<evidence type="ECO:0000313" key="2">
    <source>
        <dbReference type="EMBL" id="QNP56234.1"/>
    </source>
</evidence>
<dbReference type="AlphaFoldDB" id="A0A7H0H6R8"/>
<dbReference type="EMBL" id="CP060789">
    <property type="protein sequence ID" value="QNP56234.1"/>
    <property type="molecule type" value="Genomic_DNA"/>
</dbReference>
<feature type="transmembrane region" description="Helical" evidence="1">
    <location>
        <begin position="125"/>
        <end position="145"/>
    </location>
</feature>
<name>A0A7H0H6R8_9ACTN</name>
<dbReference type="RefSeq" id="WP_187721347.1">
    <property type="nucleotide sequence ID" value="NZ_BAABBL010000001.1"/>
</dbReference>
<dbReference type="Proteomes" id="UP000516117">
    <property type="component" value="Chromosome"/>
</dbReference>
<keyword evidence="1" id="KW-0472">Membrane</keyword>
<keyword evidence="1" id="KW-1133">Transmembrane helix</keyword>
<keyword evidence="1" id="KW-0812">Transmembrane</keyword>
<dbReference type="KEGG" id="tdf:H9L22_01725"/>
<keyword evidence="3" id="KW-1185">Reference proteome</keyword>
<accession>A0A7H0H6R8</accession>
<feature type="transmembrane region" description="Helical" evidence="1">
    <location>
        <begin position="100"/>
        <end position="119"/>
    </location>
</feature>
<evidence type="ECO:0000313" key="3">
    <source>
        <dbReference type="Proteomes" id="UP000516117"/>
    </source>
</evidence>
<protein>
    <submittedName>
        <fullName evidence="2">Uncharacterized protein</fullName>
    </submittedName>
</protein>